<comment type="caution">
    <text evidence="1">The sequence shown here is derived from an EMBL/GenBank/DDBJ whole genome shotgun (WGS) entry which is preliminary data.</text>
</comment>
<dbReference type="HOGENOM" id="CLU_155761_1_3_7"/>
<dbReference type="InterPro" id="IPR035093">
    <property type="entry name" value="RelE/ParE_toxin_dom_sf"/>
</dbReference>
<dbReference type="RefSeq" id="WP_016646737.1">
    <property type="nucleotide sequence ID" value="NZ_KE340326.1"/>
</dbReference>
<dbReference type="PATRIC" id="fig|883165.3.peg.899"/>
<reference evidence="1 2" key="1">
    <citation type="submission" date="2013-06" db="EMBL/GenBank/DDBJ databases">
        <title>The Genome Sequence of Campylobacter ureolyticus ACS-301-V-SCH3B.</title>
        <authorList>
            <consortium name="The Broad Institute Genomics Platform"/>
            <person name="Earl A."/>
            <person name="Ward D."/>
            <person name="Feldgarden M."/>
            <person name="Gevers D."/>
            <person name="Saerens B."/>
            <person name="Vaneechoutte M."/>
            <person name="Walker B."/>
            <person name="Young S."/>
            <person name="Zeng Q."/>
            <person name="Gargeya S."/>
            <person name="Fitzgerald M."/>
            <person name="Haas B."/>
            <person name="Abouelleil A."/>
            <person name="Allen A.W."/>
            <person name="Alvarado L."/>
            <person name="Arachchi H.M."/>
            <person name="Berlin A.M."/>
            <person name="Chapman S.B."/>
            <person name="Gainer-Dewar J."/>
            <person name="Goldberg J."/>
            <person name="Griggs A."/>
            <person name="Gujja S."/>
            <person name="Hansen M."/>
            <person name="Howarth C."/>
            <person name="Imamovic A."/>
            <person name="Ireland A."/>
            <person name="Larimer J."/>
            <person name="McCowan C."/>
            <person name="Murphy C."/>
            <person name="Pearson M."/>
            <person name="Poon T.W."/>
            <person name="Priest M."/>
            <person name="Roberts A."/>
            <person name="Saif S."/>
            <person name="Shea T."/>
            <person name="Sisk P."/>
            <person name="Sykes S."/>
            <person name="Wortman J."/>
            <person name="Nusbaum C."/>
            <person name="Birren B."/>
        </authorList>
    </citation>
    <scope>NUCLEOTIDE SEQUENCE [LARGE SCALE GENOMIC DNA]</scope>
    <source>
        <strain evidence="1 2">ACS-301-V-Sch3b</strain>
    </source>
</reference>
<organism evidence="1 2">
    <name type="scientific">Campylobacter ureolyticus ACS-301-V-Sch3b</name>
    <dbReference type="NCBI Taxonomy" id="883165"/>
    <lineage>
        <taxon>Bacteria</taxon>
        <taxon>Pseudomonadati</taxon>
        <taxon>Campylobacterota</taxon>
        <taxon>Epsilonproteobacteria</taxon>
        <taxon>Campylobacterales</taxon>
        <taxon>Campylobacteraceae</taxon>
        <taxon>Campylobacter</taxon>
    </lineage>
</organism>
<accession>S3XVH2</accession>
<name>S3XVH2_9BACT</name>
<evidence type="ECO:0000313" key="2">
    <source>
        <dbReference type="Proteomes" id="UP000014539"/>
    </source>
</evidence>
<proteinExistence type="predicted"/>
<evidence type="ECO:0008006" key="3">
    <source>
        <dbReference type="Google" id="ProtNLM"/>
    </source>
</evidence>
<gene>
    <name evidence="1" type="ORF">HMPREF9309_00882</name>
</gene>
<evidence type="ECO:0000313" key="1">
    <source>
        <dbReference type="EMBL" id="EPH09363.1"/>
    </source>
</evidence>
<dbReference type="EMBL" id="AGYD01000005">
    <property type="protein sequence ID" value="EPH09363.1"/>
    <property type="molecule type" value="Genomic_DNA"/>
</dbReference>
<protein>
    <recommendedName>
        <fullName evidence="3">RelE/StbE family addiction module toxin</fullName>
    </recommendedName>
</protein>
<dbReference type="SUPFAM" id="SSF143011">
    <property type="entry name" value="RelE-like"/>
    <property type="match status" value="1"/>
</dbReference>
<keyword evidence="2" id="KW-1185">Reference proteome</keyword>
<dbReference type="Proteomes" id="UP000014539">
    <property type="component" value="Unassembled WGS sequence"/>
</dbReference>
<dbReference type="Gene3D" id="3.30.2310.20">
    <property type="entry name" value="RelE-like"/>
    <property type="match status" value="1"/>
</dbReference>
<dbReference type="AlphaFoldDB" id="S3XVH2"/>
<sequence length="103" mass="12203">MVAKMYEIIIPNKVDKMIKSIQKGDRQNAIRILFAIENLRNSNDPFSLKNCKKLENFENIYRWKVGQDYRIIGKKIKEALVLELIKVSKRKDSIKNKCYDLNQ</sequence>